<name>A0A1W9ZQZ4_MYCAI</name>
<organism evidence="2 3">
    <name type="scientific">Mycobacterium arosiense ATCC BAA-1401 = DSM 45069</name>
    <dbReference type="NCBI Taxonomy" id="1265311"/>
    <lineage>
        <taxon>Bacteria</taxon>
        <taxon>Bacillati</taxon>
        <taxon>Actinomycetota</taxon>
        <taxon>Actinomycetes</taxon>
        <taxon>Mycobacteriales</taxon>
        <taxon>Mycobacteriaceae</taxon>
        <taxon>Mycobacterium</taxon>
        <taxon>Mycobacterium avium complex (MAC)</taxon>
    </lineage>
</organism>
<dbReference type="EMBL" id="MVHG01000004">
    <property type="protein sequence ID" value="ORA20045.1"/>
    <property type="molecule type" value="Genomic_DNA"/>
</dbReference>
<dbReference type="Proteomes" id="UP000192707">
    <property type="component" value="Unassembled WGS sequence"/>
</dbReference>
<evidence type="ECO:0000256" key="1">
    <source>
        <dbReference type="SAM" id="MobiDB-lite"/>
    </source>
</evidence>
<proteinExistence type="predicted"/>
<keyword evidence="3" id="KW-1185">Reference proteome</keyword>
<comment type="caution">
    <text evidence="2">The sequence shown here is derived from an EMBL/GenBank/DDBJ whole genome shotgun (WGS) entry which is preliminary data.</text>
</comment>
<sequence length="98" mass="10903">MAGRRVTDRSQVASIASNISWGRTIDRAARTLPARRAALERFEKLADPDGVLEPSVRLQMAEKLRHAHYQRMARKSAQARKRRANATNVRPGLPGATS</sequence>
<evidence type="ECO:0000313" key="3">
    <source>
        <dbReference type="Proteomes" id="UP000192707"/>
    </source>
</evidence>
<gene>
    <name evidence="2" type="ORF">BST14_02645</name>
</gene>
<feature type="region of interest" description="Disordered" evidence="1">
    <location>
        <begin position="71"/>
        <end position="98"/>
    </location>
</feature>
<reference evidence="2 3" key="1">
    <citation type="submission" date="2016-12" db="EMBL/GenBank/DDBJ databases">
        <title>The new phylogeny of genus Mycobacterium.</title>
        <authorList>
            <person name="Tortoli E."/>
            <person name="Trovato A."/>
            <person name="Cirillo D.M."/>
        </authorList>
    </citation>
    <scope>NUCLEOTIDE SEQUENCE [LARGE SCALE GENOMIC DNA]</scope>
    <source>
        <strain evidence="2 3">DSM 45069</strain>
    </source>
</reference>
<feature type="compositionally biased region" description="Basic residues" evidence="1">
    <location>
        <begin position="71"/>
        <end position="84"/>
    </location>
</feature>
<accession>A0A1W9ZQZ4</accession>
<protein>
    <submittedName>
        <fullName evidence="2">Uncharacterized protein</fullName>
    </submittedName>
</protein>
<dbReference type="AlphaFoldDB" id="A0A1W9ZQZ4"/>
<evidence type="ECO:0000313" key="2">
    <source>
        <dbReference type="EMBL" id="ORA20045.1"/>
    </source>
</evidence>